<evidence type="ECO:0000256" key="4">
    <source>
        <dbReference type="ARBA" id="ARBA00022598"/>
    </source>
</evidence>
<dbReference type="PROSITE" id="PS00843">
    <property type="entry name" value="DALA_DALA_LIGASE_1"/>
    <property type="match status" value="1"/>
</dbReference>
<name>A0ABS9H2U0_9BACL</name>
<keyword evidence="9 13" id="KW-0133">Cell shape</keyword>
<dbReference type="InterPro" id="IPR000291">
    <property type="entry name" value="D-Ala_lig_Van_CS"/>
</dbReference>
<evidence type="ECO:0000256" key="8">
    <source>
        <dbReference type="ARBA" id="ARBA00022842"/>
    </source>
</evidence>
<keyword evidence="8" id="KW-0460">Magnesium</keyword>
<comment type="catalytic activity">
    <reaction evidence="13">
        <text>2 D-alanine + ATP = D-alanyl-D-alanine + ADP + phosphate + H(+)</text>
        <dbReference type="Rhea" id="RHEA:11224"/>
        <dbReference type="ChEBI" id="CHEBI:15378"/>
        <dbReference type="ChEBI" id="CHEBI:30616"/>
        <dbReference type="ChEBI" id="CHEBI:43474"/>
        <dbReference type="ChEBI" id="CHEBI:57416"/>
        <dbReference type="ChEBI" id="CHEBI:57822"/>
        <dbReference type="ChEBI" id="CHEBI:456216"/>
        <dbReference type="EC" id="6.3.2.4"/>
    </reaction>
</comment>
<evidence type="ECO:0000256" key="1">
    <source>
        <dbReference type="ARBA" id="ARBA00001936"/>
    </source>
</evidence>
<evidence type="ECO:0000256" key="3">
    <source>
        <dbReference type="ARBA" id="ARBA00010871"/>
    </source>
</evidence>
<dbReference type="PANTHER" id="PTHR23132">
    <property type="entry name" value="D-ALANINE--D-ALANINE LIGASE"/>
    <property type="match status" value="1"/>
</dbReference>
<evidence type="ECO:0000256" key="14">
    <source>
        <dbReference type="PROSITE-ProRule" id="PRU00409"/>
    </source>
</evidence>
<dbReference type="NCBIfam" id="TIGR01205">
    <property type="entry name" value="D_ala_D_alaTIGR"/>
    <property type="match status" value="1"/>
</dbReference>
<comment type="cofactor">
    <cofactor evidence="1">
        <name>Mn(2+)</name>
        <dbReference type="ChEBI" id="CHEBI:29035"/>
    </cofactor>
</comment>
<keyword evidence="6 14" id="KW-0547">Nucleotide-binding</keyword>
<dbReference type="PANTHER" id="PTHR23132:SF25">
    <property type="entry name" value="D-ALANINE--D-ALANINE LIGASE A"/>
    <property type="match status" value="1"/>
</dbReference>
<keyword evidence="10 13" id="KW-0573">Peptidoglycan synthesis</keyword>
<dbReference type="InterPro" id="IPR016185">
    <property type="entry name" value="PreATP-grasp_dom_sf"/>
</dbReference>
<dbReference type="SUPFAM" id="SSF56059">
    <property type="entry name" value="Glutathione synthetase ATP-binding domain-like"/>
    <property type="match status" value="1"/>
</dbReference>
<evidence type="ECO:0000313" key="17">
    <source>
        <dbReference type="EMBL" id="MCF6139262.1"/>
    </source>
</evidence>
<dbReference type="PROSITE" id="PS50975">
    <property type="entry name" value="ATP_GRASP"/>
    <property type="match status" value="1"/>
</dbReference>
<dbReference type="InterPro" id="IPR011095">
    <property type="entry name" value="Dala_Dala_lig_C"/>
</dbReference>
<feature type="compositionally biased region" description="Gly residues" evidence="15">
    <location>
        <begin position="269"/>
        <end position="280"/>
    </location>
</feature>
<dbReference type="InterPro" id="IPR013815">
    <property type="entry name" value="ATP_grasp_subdomain_1"/>
</dbReference>
<dbReference type="Gene3D" id="3.30.1490.20">
    <property type="entry name" value="ATP-grasp fold, A domain"/>
    <property type="match status" value="1"/>
</dbReference>
<evidence type="ECO:0000256" key="2">
    <source>
        <dbReference type="ARBA" id="ARBA00001946"/>
    </source>
</evidence>
<comment type="subcellular location">
    <subcellularLocation>
        <location evidence="13">Cytoplasm</location>
    </subcellularLocation>
</comment>
<reference evidence="17 18" key="1">
    <citation type="submission" date="2022-01" db="EMBL/GenBank/DDBJ databases">
        <title>Alkalihalobacillus sp. EGI L200015, a novel bacterium isolated from a salt lake sediment.</title>
        <authorList>
            <person name="Gao L."/>
            <person name="Fang B.-Z."/>
            <person name="Li W.-J."/>
        </authorList>
    </citation>
    <scope>NUCLEOTIDE SEQUENCE [LARGE SCALE GENOMIC DNA]</scope>
    <source>
        <strain evidence="17 18">KCTC 12718</strain>
    </source>
</reference>
<comment type="similarity">
    <text evidence="3 13">Belongs to the D-alanine--D-alanine ligase family.</text>
</comment>
<dbReference type="InterPro" id="IPR011761">
    <property type="entry name" value="ATP-grasp"/>
</dbReference>
<evidence type="ECO:0000256" key="13">
    <source>
        <dbReference type="HAMAP-Rule" id="MF_00047"/>
    </source>
</evidence>
<keyword evidence="4 13" id="KW-0436">Ligase</keyword>
<dbReference type="HAMAP" id="MF_00047">
    <property type="entry name" value="Dala_Dala_lig"/>
    <property type="match status" value="1"/>
</dbReference>
<keyword evidence="18" id="KW-1185">Reference proteome</keyword>
<keyword evidence="11" id="KW-0464">Manganese</keyword>
<dbReference type="Proteomes" id="UP001649381">
    <property type="component" value="Unassembled WGS sequence"/>
</dbReference>
<accession>A0ABS9H2U0</accession>
<dbReference type="InterPro" id="IPR005905">
    <property type="entry name" value="D_ala_D_ala"/>
</dbReference>
<evidence type="ECO:0000256" key="12">
    <source>
        <dbReference type="ARBA" id="ARBA00023316"/>
    </source>
</evidence>
<dbReference type="InterPro" id="IPR011127">
    <property type="entry name" value="Dala_Dala_lig_N"/>
</dbReference>
<evidence type="ECO:0000256" key="10">
    <source>
        <dbReference type="ARBA" id="ARBA00022984"/>
    </source>
</evidence>
<keyword evidence="5" id="KW-0479">Metal-binding</keyword>
<evidence type="ECO:0000256" key="5">
    <source>
        <dbReference type="ARBA" id="ARBA00022723"/>
    </source>
</evidence>
<keyword evidence="13" id="KW-0963">Cytoplasm</keyword>
<dbReference type="GO" id="GO:0016874">
    <property type="term" value="F:ligase activity"/>
    <property type="evidence" value="ECO:0007669"/>
    <property type="project" value="UniProtKB-KW"/>
</dbReference>
<dbReference type="Gene3D" id="3.40.50.20">
    <property type="match status" value="1"/>
</dbReference>
<dbReference type="PROSITE" id="PS00844">
    <property type="entry name" value="DALA_DALA_LIGASE_2"/>
    <property type="match status" value="1"/>
</dbReference>
<dbReference type="Pfam" id="PF01820">
    <property type="entry name" value="Dala_Dala_lig_N"/>
    <property type="match status" value="1"/>
</dbReference>
<feature type="domain" description="ATP-grasp" evidence="16">
    <location>
        <begin position="147"/>
        <end position="365"/>
    </location>
</feature>
<evidence type="ECO:0000259" key="16">
    <source>
        <dbReference type="PROSITE" id="PS50975"/>
    </source>
</evidence>
<dbReference type="EMBL" id="JAKIJS010000002">
    <property type="protein sequence ID" value="MCF6139262.1"/>
    <property type="molecule type" value="Genomic_DNA"/>
</dbReference>
<evidence type="ECO:0000313" key="18">
    <source>
        <dbReference type="Proteomes" id="UP001649381"/>
    </source>
</evidence>
<proteinExistence type="inferred from homology"/>
<gene>
    <name evidence="13" type="primary">ddl</name>
    <name evidence="17" type="ORF">L2716_16115</name>
</gene>
<dbReference type="Pfam" id="PF07478">
    <property type="entry name" value="Dala_Dala_lig_C"/>
    <property type="match status" value="1"/>
</dbReference>
<comment type="pathway">
    <text evidence="13">Cell wall biogenesis; peptidoglycan biosynthesis.</text>
</comment>
<feature type="region of interest" description="Disordered" evidence="15">
    <location>
        <begin position="268"/>
        <end position="287"/>
    </location>
</feature>
<evidence type="ECO:0000256" key="6">
    <source>
        <dbReference type="ARBA" id="ARBA00022741"/>
    </source>
</evidence>
<evidence type="ECO:0000256" key="15">
    <source>
        <dbReference type="SAM" id="MobiDB-lite"/>
    </source>
</evidence>
<dbReference type="PIRSF" id="PIRSF039102">
    <property type="entry name" value="Ddl/VanB"/>
    <property type="match status" value="1"/>
</dbReference>
<comment type="caution">
    <text evidence="17">The sequence shown here is derived from an EMBL/GenBank/DDBJ whole genome shotgun (WGS) entry which is preliminary data.</text>
</comment>
<dbReference type="SUPFAM" id="SSF52440">
    <property type="entry name" value="PreATP-grasp domain"/>
    <property type="match status" value="1"/>
</dbReference>
<evidence type="ECO:0000256" key="9">
    <source>
        <dbReference type="ARBA" id="ARBA00022960"/>
    </source>
</evidence>
<comment type="function">
    <text evidence="13">Cell wall formation.</text>
</comment>
<dbReference type="EC" id="6.3.2.4" evidence="13"/>
<dbReference type="RefSeq" id="WP_236338028.1">
    <property type="nucleotide sequence ID" value="NZ_JAKIJS010000002.1"/>
</dbReference>
<sequence length="406" mass="44844">MKVNVGVFFGGVSVEHEVSVISALQAINAMDQDQYEPIPIYISKNKNWYTGEALLDIENYKNVDDLLKQCERIIITTNEQGRPVINRHTTGMFGKKFITNIDVAFPVIHGTYGEDGILQGFFELNSIPYVGCDVFSSAVGMDKVMMKQILRDSGVPILDYHWFYSTKWLNDQDALVEKIEQELNYPVIVKPANLGSSVGISKATNREELEEAVELAMEFATKIVVEKMVTNLKEVNCSVLGDYEEAESSVCEEVLSSTDILTYQDKYQSGGGNSKGGGASKGMESTNRKIPADMSDEMTSQVQQLAKDTFQILGCAGVSRIDFLIDQNSDAVYVNEINTIPGSLSFYLWEPTGKSFQQLTSDMIQIALKRQRERESLTFSVDSNLFALHSGGAKGGGTKSKLGSNS</sequence>
<keyword evidence="7 14" id="KW-0067">ATP-binding</keyword>
<keyword evidence="12 13" id="KW-0961">Cell wall biogenesis/degradation</keyword>
<evidence type="ECO:0000256" key="7">
    <source>
        <dbReference type="ARBA" id="ARBA00022840"/>
    </source>
</evidence>
<protein>
    <recommendedName>
        <fullName evidence="13">D-alanine--D-alanine ligase</fullName>
        <ecNumber evidence="13">6.3.2.4</ecNumber>
    </recommendedName>
    <alternativeName>
        <fullName evidence="13">D-Ala-D-Ala ligase</fullName>
    </alternativeName>
    <alternativeName>
        <fullName evidence="13">D-alanylalanine synthetase</fullName>
    </alternativeName>
</protein>
<comment type="cofactor">
    <cofactor evidence="2">
        <name>Mg(2+)</name>
        <dbReference type="ChEBI" id="CHEBI:18420"/>
    </cofactor>
</comment>
<dbReference type="NCBIfam" id="NF002528">
    <property type="entry name" value="PRK01966.1-4"/>
    <property type="match status" value="1"/>
</dbReference>
<dbReference type="Gene3D" id="3.30.470.20">
    <property type="entry name" value="ATP-grasp fold, B domain"/>
    <property type="match status" value="1"/>
</dbReference>
<organism evidence="17 18">
    <name type="scientific">Pseudalkalibacillus berkeleyi</name>
    <dbReference type="NCBI Taxonomy" id="1069813"/>
    <lineage>
        <taxon>Bacteria</taxon>
        <taxon>Bacillati</taxon>
        <taxon>Bacillota</taxon>
        <taxon>Bacilli</taxon>
        <taxon>Bacillales</taxon>
        <taxon>Fictibacillaceae</taxon>
        <taxon>Pseudalkalibacillus</taxon>
    </lineage>
</organism>
<evidence type="ECO:0000256" key="11">
    <source>
        <dbReference type="ARBA" id="ARBA00023211"/>
    </source>
</evidence>